<reference evidence="2 3" key="1">
    <citation type="journal article" date="2014" name="World J. Microbiol. Biotechnol.">
        <title>Biodiversity and physiological characteristics of Antarctic and Arctic lichens-associated bacteria.</title>
        <authorList>
            <person name="Lee Y.M."/>
            <person name="Kim E.H."/>
            <person name="Lee H.K."/>
            <person name="Hong S.G."/>
        </authorList>
    </citation>
    <scope>NUCLEOTIDE SEQUENCE [LARGE SCALE GENOMIC DNA]</scope>
    <source>
        <strain evidence="2 3">PAMC 26569</strain>
    </source>
</reference>
<dbReference type="Pfam" id="PF01177">
    <property type="entry name" value="Asp_Glu_race"/>
    <property type="match status" value="1"/>
</dbReference>
<comment type="similarity">
    <text evidence="1">Belongs to the HyuE racemase family.</text>
</comment>
<evidence type="ECO:0008006" key="4">
    <source>
        <dbReference type="Google" id="ProtNLM"/>
    </source>
</evidence>
<dbReference type="PANTHER" id="PTHR28047">
    <property type="entry name" value="PROTEIN DCG1"/>
    <property type="match status" value="1"/>
</dbReference>
<organism evidence="2 3">
    <name type="scientific">Lichenicola cladoniae</name>
    <dbReference type="NCBI Taxonomy" id="1484109"/>
    <lineage>
        <taxon>Bacteria</taxon>
        <taxon>Pseudomonadati</taxon>
        <taxon>Pseudomonadota</taxon>
        <taxon>Alphaproteobacteria</taxon>
        <taxon>Acetobacterales</taxon>
        <taxon>Acetobacteraceae</taxon>
        <taxon>Lichenicola</taxon>
    </lineage>
</organism>
<accession>A0A6M8HLM3</accession>
<evidence type="ECO:0000313" key="2">
    <source>
        <dbReference type="EMBL" id="QKE89235.1"/>
    </source>
</evidence>
<keyword evidence="3" id="KW-1185">Reference proteome</keyword>
<dbReference type="RefSeq" id="WP_172443442.1">
    <property type="nucleotide sequence ID" value="NZ_CP053708.1"/>
</dbReference>
<dbReference type="AlphaFoldDB" id="A0A6M8HLM3"/>
<dbReference type="InterPro" id="IPR052186">
    <property type="entry name" value="Hydantoin_racemase-like"/>
</dbReference>
<dbReference type="Gene3D" id="3.40.50.12500">
    <property type="match status" value="1"/>
</dbReference>
<dbReference type="EMBL" id="CP053708">
    <property type="protein sequence ID" value="QKE89235.1"/>
    <property type="molecule type" value="Genomic_DNA"/>
</dbReference>
<name>A0A6M8HLM3_9PROT</name>
<proteinExistence type="inferred from homology"/>
<dbReference type="InterPro" id="IPR015942">
    <property type="entry name" value="Asp/Glu/hydantoin_racemase"/>
</dbReference>
<dbReference type="PANTHER" id="PTHR28047:SF5">
    <property type="entry name" value="PROTEIN DCG1"/>
    <property type="match status" value="1"/>
</dbReference>
<evidence type="ECO:0000256" key="1">
    <source>
        <dbReference type="ARBA" id="ARBA00038414"/>
    </source>
</evidence>
<protein>
    <recommendedName>
        <fullName evidence="4">Hydantoin racemase</fullName>
    </recommendedName>
</protein>
<sequence length="237" mass="24593">MTVRIALLNPNTTDAFTARLGEACRAIASPDTVVVARAPAVGTPSVECHADEAVATIGLMQLAREEEALGTDAYVIACFGDTGIDAVREIASGPVVGMTEAALQAATTVAAFFSIVTLPPRTIVQAERVVRYLGLSHRCRRIRAIDVLVDDCIALDETLLTAMIVESRKALDEDGAEAIVLGCAGLSALVGPMTQALGVPVIDGVGVALKIAEGLVAAGLRTSKHCSWATPPRHSVP</sequence>
<evidence type="ECO:0000313" key="3">
    <source>
        <dbReference type="Proteomes" id="UP000500767"/>
    </source>
</evidence>
<dbReference type="KEGG" id="lck:HN018_03545"/>
<dbReference type="InterPro" id="IPR053714">
    <property type="entry name" value="Iso_Racemase_Enz_sf"/>
</dbReference>
<dbReference type="GO" id="GO:0047661">
    <property type="term" value="F:amino-acid racemase activity"/>
    <property type="evidence" value="ECO:0007669"/>
    <property type="project" value="InterPro"/>
</dbReference>
<gene>
    <name evidence="2" type="ORF">HN018_03545</name>
</gene>
<dbReference type="Proteomes" id="UP000500767">
    <property type="component" value="Chromosome"/>
</dbReference>